<dbReference type="EMBL" id="HBHX01008876">
    <property type="protein sequence ID" value="CAE0104260.1"/>
    <property type="molecule type" value="Transcribed_RNA"/>
</dbReference>
<sequence length="140" mass="16547">MNVVQNLIITEKITNERRIRKQWEHHYKTERVEDEKKWCNHRDATIAEAERKIEDSKLFAERSRVEVARWVAEREAKEFKPKGQRDWEARCAEREQLAIARQDATALKRVQHNALKADATLAATLSMLRTRVAELERANL</sequence>
<gene>
    <name evidence="1" type="ORF">HERI1096_LOCUS4918</name>
</gene>
<accession>A0A7S3ES09</accession>
<dbReference type="AlphaFoldDB" id="A0A7S3ES09"/>
<protein>
    <submittedName>
        <fullName evidence="1">Uncharacterized protein</fullName>
    </submittedName>
</protein>
<reference evidence="1" key="1">
    <citation type="submission" date="2021-01" db="EMBL/GenBank/DDBJ databases">
        <authorList>
            <person name="Corre E."/>
            <person name="Pelletier E."/>
            <person name="Niang G."/>
            <person name="Scheremetjew M."/>
            <person name="Finn R."/>
            <person name="Kale V."/>
            <person name="Holt S."/>
            <person name="Cochrane G."/>
            <person name="Meng A."/>
            <person name="Brown T."/>
            <person name="Cohen L."/>
        </authorList>
    </citation>
    <scope>NUCLEOTIDE SEQUENCE</scope>
    <source>
        <strain evidence="1">CCMP281</strain>
    </source>
</reference>
<organism evidence="1">
    <name type="scientific">Haptolina ericina</name>
    <dbReference type="NCBI Taxonomy" id="156174"/>
    <lineage>
        <taxon>Eukaryota</taxon>
        <taxon>Haptista</taxon>
        <taxon>Haptophyta</taxon>
        <taxon>Prymnesiophyceae</taxon>
        <taxon>Prymnesiales</taxon>
        <taxon>Prymnesiaceae</taxon>
        <taxon>Haptolina</taxon>
    </lineage>
</organism>
<evidence type="ECO:0000313" key="1">
    <source>
        <dbReference type="EMBL" id="CAE0104260.1"/>
    </source>
</evidence>
<name>A0A7S3ES09_9EUKA</name>
<proteinExistence type="predicted"/>